<evidence type="ECO:0000313" key="4">
    <source>
        <dbReference type="EMBL" id="AXF55825.1"/>
    </source>
</evidence>
<feature type="domain" description="GerMN" evidence="3">
    <location>
        <begin position="99"/>
        <end position="190"/>
    </location>
</feature>
<dbReference type="KEGG" id="rue:DT065_07145"/>
<feature type="signal peptide" evidence="2">
    <location>
        <begin position="1"/>
        <end position="20"/>
    </location>
</feature>
<dbReference type="EMBL" id="CP031092">
    <property type="protein sequence ID" value="AXF55825.1"/>
    <property type="molecule type" value="Genomic_DNA"/>
</dbReference>
<dbReference type="SMART" id="SM00909">
    <property type="entry name" value="Germane"/>
    <property type="match status" value="2"/>
</dbReference>
<dbReference type="PROSITE" id="PS51257">
    <property type="entry name" value="PROKAR_LIPOPROTEIN"/>
    <property type="match status" value="1"/>
</dbReference>
<dbReference type="InterPro" id="IPR019606">
    <property type="entry name" value="GerMN"/>
</dbReference>
<dbReference type="OrthoDB" id="1715058at2"/>
<organism evidence="4 5">
    <name type="scientific">Salicibibacter kimchii</name>
    <dbReference type="NCBI Taxonomy" id="2099786"/>
    <lineage>
        <taxon>Bacteria</taxon>
        <taxon>Bacillati</taxon>
        <taxon>Bacillota</taxon>
        <taxon>Bacilli</taxon>
        <taxon>Bacillales</taxon>
        <taxon>Bacillaceae</taxon>
        <taxon>Salicibibacter</taxon>
    </lineage>
</organism>
<feature type="domain" description="GerMN" evidence="3">
    <location>
        <begin position="250"/>
        <end position="339"/>
    </location>
</feature>
<dbReference type="RefSeq" id="WP_114372055.1">
    <property type="nucleotide sequence ID" value="NZ_CP031092.1"/>
</dbReference>
<dbReference type="Pfam" id="PF10646">
    <property type="entry name" value="Germane"/>
    <property type="match status" value="2"/>
</dbReference>
<name>A0A345BXZ4_9BACI</name>
<gene>
    <name evidence="4" type="ORF">DT065_07145</name>
</gene>
<proteinExistence type="predicted"/>
<protein>
    <submittedName>
        <fullName evidence="4">Sporulation protein</fullName>
    </submittedName>
</protein>
<feature type="compositionally biased region" description="Basic and acidic residues" evidence="1">
    <location>
        <begin position="59"/>
        <end position="73"/>
    </location>
</feature>
<dbReference type="AlphaFoldDB" id="A0A345BXZ4"/>
<accession>A0A345BXZ4</accession>
<feature type="region of interest" description="Disordered" evidence="1">
    <location>
        <begin position="21"/>
        <end position="73"/>
    </location>
</feature>
<feature type="chain" id="PRO_5038881914" evidence="2">
    <location>
        <begin position="21"/>
        <end position="359"/>
    </location>
</feature>
<dbReference type="Proteomes" id="UP000252100">
    <property type="component" value="Chromosome"/>
</dbReference>
<keyword evidence="2" id="KW-0732">Signal</keyword>
<evidence type="ECO:0000256" key="1">
    <source>
        <dbReference type="SAM" id="MobiDB-lite"/>
    </source>
</evidence>
<evidence type="ECO:0000259" key="3">
    <source>
        <dbReference type="SMART" id="SM00909"/>
    </source>
</evidence>
<evidence type="ECO:0000313" key="5">
    <source>
        <dbReference type="Proteomes" id="UP000252100"/>
    </source>
</evidence>
<evidence type="ECO:0000256" key="2">
    <source>
        <dbReference type="SAM" id="SignalP"/>
    </source>
</evidence>
<sequence length="359" mass="38954">MRKFLKGSSFLMLTAMLVYGCSSGSDEGEQNEEASSDAQEEETSEIDTKEEDPDDAEPEEGKENKGSEGEGVERELYLLDEDGLVVPRTFQFDNDPEVLKQSLEHLVVEGPITNQLPSGLQAVLPPETEIQGVDLSEDGTAIVDFSPEFEEYPEEHEEALLQAVTWTLTQFDEVEQVEIQINGHIQETLPNADTPVGDGTAETVGINLEGNGPADITASGAATVYFISVKEDEEYYVPVTRRIDGDENEATAVVDALLNGPSPETDLISALRQNVELLDEPALEDGILTVNFSEALLAENDGEALSEEAMAMLTLSLTGIDGVEEVDYHVEGETQLEQVDGESFAEPVTRPALVNQGDV</sequence>
<keyword evidence="5" id="KW-1185">Reference proteome</keyword>
<reference evidence="4 5" key="1">
    <citation type="journal article" date="2018" name="J. Microbiol.">
        <title>Salicibibacter kimchii gen. nov., sp. nov., a moderately halophilic and alkalitolerant bacterium in the family Bacillaceae, isolated from kimchi.</title>
        <authorList>
            <person name="Jang J.Y."/>
            <person name="Oh Y.J."/>
            <person name="Lim S.K."/>
            <person name="Park H.K."/>
            <person name="Lee C."/>
            <person name="Kim J.Y."/>
            <person name="Lee M.A."/>
            <person name="Choi H.J."/>
        </authorList>
    </citation>
    <scope>NUCLEOTIDE SEQUENCE [LARGE SCALE GENOMIC DNA]</scope>
    <source>
        <strain evidence="4 5">NKC1-1</strain>
    </source>
</reference>
<feature type="compositionally biased region" description="Acidic residues" evidence="1">
    <location>
        <begin position="26"/>
        <end position="58"/>
    </location>
</feature>